<dbReference type="SMART" id="SM00834">
    <property type="entry name" value="CxxC_CXXC_SSSS"/>
    <property type="match status" value="1"/>
</dbReference>
<feature type="domain" description="Putative regulatory protein FmdB zinc ribbon" evidence="1">
    <location>
        <begin position="1"/>
        <end position="41"/>
    </location>
</feature>
<name>A0A5K7ZQY4_9BACT</name>
<dbReference type="KEGG" id="dov:DSCO28_30660"/>
<evidence type="ECO:0000313" key="3">
    <source>
        <dbReference type="Proteomes" id="UP000425960"/>
    </source>
</evidence>
<protein>
    <recommendedName>
        <fullName evidence="1">Putative regulatory protein FmdB zinc ribbon domain-containing protein</fullName>
    </recommendedName>
</protein>
<gene>
    <name evidence="2" type="ORF">DSCO28_30660</name>
</gene>
<proteinExistence type="predicted"/>
<accession>A0A5K7ZQY4</accession>
<dbReference type="Pfam" id="PF09723">
    <property type="entry name" value="Zn_ribbon_8"/>
    <property type="match status" value="1"/>
</dbReference>
<dbReference type="EMBL" id="AP021876">
    <property type="protein sequence ID" value="BBO82500.1"/>
    <property type="molecule type" value="Genomic_DNA"/>
</dbReference>
<reference evidence="2 3" key="1">
    <citation type="submission" date="2019-11" db="EMBL/GenBank/DDBJ databases">
        <title>Comparative genomics of hydrocarbon-degrading Desulfosarcina strains.</title>
        <authorList>
            <person name="Watanabe M."/>
            <person name="Kojima H."/>
            <person name="Fukui M."/>
        </authorList>
    </citation>
    <scope>NUCLEOTIDE SEQUENCE [LARGE SCALE GENOMIC DNA]</scope>
    <source>
        <strain evidence="2 3">28bB2T</strain>
    </source>
</reference>
<sequence>MPIYEYHCKGCGQDFEYLVLGGSEPDQCPVCKANTVCRLMSTCGFVSKGEGGETVSTSAGASSCTGCNATSCAGCGH</sequence>
<dbReference type="NCBIfam" id="TIGR02605">
    <property type="entry name" value="CxxC_CxxC_SSSS"/>
    <property type="match status" value="1"/>
</dbReference>
<organism evidence="2 3">
    <name type="scientific">Desulfosarcina ovata subsp. sediminis</name>
    <dbReference type="NCBI Taxonomy" id="885957"/>
    <lineage>
        <taxon>Bacteria</taxon>
        <taxon>Pseudomonadati</taxon>
        <taxon>Thermodesulfobacteriota</taxon>
        <taxon>Desulfobacteria</taxon>
        <taxon>Desulfobacterales</taxon>
        <taxon>Desulfosarcinaceae</taxon>
        <taxon>Desulfosarcina</taxon>
    </lineage>
</organism>
<dbReference type="InterPro" id="IPR013429">
    <property type="entry name" value="Regulatory_FmdB_Zinc_ribbon"/>
</dbReference>
<evidence type="ECO:0000313" key="2">
    <source>
        <dbReference type="EMBL" id="BBO82500.1"/>
    </source>
</evidence>
<dbReference type="RefSeq" id="WP_155312826.1">
    <property type="nucleotide sequence ID" value="NZ_AP021876.1"/>
</dbReference>
<dbReference type="Proteomes" id="UP000425960">
    <property type="component" value="Chromosome"/>
</dbReference>
<dbReference type="AlphaFoldDB" id="A0A5K7ZQY4"/>
<evidence type="ECO:0000259" key="1">
    <source>
        <dbReference type="SMART" id="SM00834"/>
    </source>
</evidence>